<feature type="coiled-coil region" evidence="6">
    <location>
        <begin position="311"/>
        <end position="338"/>
    </location>
</feature>
<keyword evidence="5" id="KW-0998">Cell outer membrane</keyword>
<reference evidence="10" key="1">
    <citation type="submission" date="2012-02" db="EMBL/GenBank/DDBJ databases">
        <title>Complete sequence of Desulfitobacterium dichloroeliminans LMG P-21439.</title>
        <authorList>
            <person name="Lucas S."/>
            <person name="Han J."/>
            <person name="Lapidus A."/>
            <person name="Cheng J.-F."/>
            <person name="Goodwin L."/>
            <person name="Pitluck S."/>
            <person name="Peters L."/>
            <person name="Ovchinnikova G."/>
            <person name="Teshima H."/>
            <person name="Detter J.C."/>
            <person name="Han C."/>
            <person name="Tapia R."/>
            <person name="Land M."/>
            <person name="Hauser L."/>
            <person name="Kyrpides N."/>
            <person name="Ivanova N."/>
            <person name="Pagani I."/>
            <person name="Kruse T."/>
            <person name="de Vos W.M."/>
            <person name="Boon N."/>
            <person name="Smidt H."/>
            <person name="Woyke T."/>
        </authorList>
    </citation>
    <scope>NUCLEOTIDE SEQUENCE [LARGE SCALE GENOMIC DNA]</scope>
    <source>
        <strain evidence="10">LMG P-21439 / DCA1</strain>
    </source>
</reference>
<dbReference type="KEGG" id="ddl:Desdi_3217"/>
<evidence type="ECO:0008006" key="11">
    <source>
        <dbReference type="Google" id="ProtNLM"/>
    </source>
</evidence>
<evidence type="ECO:0000256" key="1">
    <source>
        <dbReference type="ARBA" id="ARBA00004442"/>
    </source>
</evidence>
<feature type="signal peptide" evidence="8">
    <location>
        <begin position="1"/>
        <end position="30"/>
    </location>
</feature>
<evidence type="ECO:0000256" key="8">
    <source>
        <dbReference type="SAM" id="SignalP"/>
    </source>
</evidence>
<keyword evidence="4" id="KW-0472">Membrane</keyword>
<evidence type="ECO:0000256" key="6">
    <source>
        <dbReference type="SAM" id="Coils"/>
    </source>
</evidence>
<keyword evidence="3" id="KW-0812">Transmembrane</keyword>
<comment type="subcellular location">
    <subcellularLocation>
        <location evidence="1">Cell outer membrane</location>
    </subcellularLocation>
</comment>
<keyword evidence="8" id="KW-0732">Signal</keyword>
<dbReference type="GO" id="GO:0015288">
    <property type="term" value="F:porin activity"/>
    <property type="evidence" value="ECO:0007669"/>
    <property type="project" value="TreeGrafter"/>
</dbReference>
<evidence type="ECO:0000256" key="7">
    <source>
        <dbReference type="SAM" id="MobiDB-lite"/>
    </source>
</evidence>
<dbReference type="OrthoDB" id="1792731at2"/>
<organism evidence="9 10">
    <name type="scientific">Desulfitobacterium dichloroeliminans (strain LMG P-21439 / DCA1)</name>
    <dbReference type="NCBI Taxonomy" id="871963"/>
    <lineage>
        <taxon>Bacteria</taxon>
        <taxon>Bacillati</taxon>
        <taxon>Bacillota</taxon>
        <taxon>Clostridia</taxon>
        <taxon>Eubacteriales</taxon>
        <taxon>Desulfitobacteriaceae</taxon>
        <taxon>Desulfitobacterium</taxon>
    </lineage>
</organism>
<dbReference type="InterPro" id="IPR051906">
    <property type="entry name" value="TolC-like"/>
</dbReference>
<sequence length="390" mass="43868">MKKRQLKIFTLIVTPILAGSIVFTTNQSLASDSQNIPPASAESSQSSSATETPKNTDGNSVLRLSLEDALKSIETGNSTLQLTDSKILIYEKQYQQALARHNANYSEVDEDSAKARKLNHKRTLWTLENAKHDRDTQLENLKVLITNQYQSILALQQQEANLKVQLKNVDTLINQLNLQIDLGMTIQSQIYSLNAQRSSLEAGLKATQNSVKSSMIAFKRDLGIDLNREVVLTSDLLTYEKFDDAKLEEQIAKAIENDYDNQRYEQDIELTQIEYDIAFYYDNPSADQFQISVEDKKATLEALPVTKQVSLRTAYNDLKSLENSIEAARLAVEADKINMEILQKKIDVGVSSSIEIIEIQNKLLNDQYALLQDINSYMAAKASFTNSLDN</sequence>
<accession>L0FD96</accession>
<evidence type="ECO:0000256" key="2">
    <source>
        <dbReference type="ARBA" id="ARBA00022452"/>
    </source>
</evidence>
<dbReference type="GO" id="GO:1990281">
    <property type="term" value="C:efflux pump complex"/>
    <property type="evidence" value="ECO:0007669"/>
    <property type="project" value="TreeGrafter"/>
</dbReference>
<dbReference type="AlphaFoldDB" id="L0FD96"/>
<feature type="chain" id="PRO_5003941457" description="Outer membrane protein" evidence="8">
    <location>
        <begin position="31"/>
        <end position="390"/>
    </location>
</feature>
<dbReference type="GO" id="GO:0009279">
    <property type="term" value="C:cell outer membrane"/>
    <property type="evidence" value="ECO:0007669"/>
    <property type="project" value="UniProtKB-SubCell"/>
</dbReference>
<evidence type="ECO:0000313" key="9">
    <source>
        <dbReference type="EMBL" id="AGA70611.1"/>
    </source>
</evidence>
<keyword evidence="10" id="KW-1185">Reference proteome</keyword>
<evidence type="ECO:0000256" key="4">
    <source>
        <dbReference type="ARBA" id="ARBA00023136"/>
    </source>
</evidence>
<evidence type="ECO:0000313" key="10">
    <source>
        <dbReference type="Proteomes" id="UP000010797"/>
    </source>
</evidence>
<proteinExistence type="predicted"/>
<evidence type="ECO:0000256" key="5">
    <source>
        <dbReference type="ARBA" id="ARBA00023237"/>
    </source>
</evidence>
<dbReference type="EMBL" id="CP003344">
    <property type="protein sequence ID" value="AGA70611.1"/>
    <property type="molecule type" value="Genomic_DNA"/>
</dbReference>
<dbReference type="Proteomes" id="UP000010797">
    <property type="component" value="Chromosome"/>
</dbReference>
<feature type="compositionally biased region" description="Low complexity" evidence="7">
    <location>
        <begin position="37"/>
        <end position="53"/>
    </location>
</feature>
<dbReference type="SUPFAM" id="SSF56954">
    <property type="entry name" value="Outer membrane efflux proteins (OEP)"/>
    <property type="match status" value="1"/>
</dbReference>
<feature type="region of interest" description="Disordered" evidence="7">
    <location>
        <begin position="32"/>
        <end position="60"/>
    </location>
</feature>
<dbReference type="HOGENOM" id="CLU_697805_0_0_9"/>
<dbReference type="eggNOG" id="COG1538">
    <property type="taxonomic scope" value="Bacteria"/>
</dbReference>
<name>L0FD96_DESDL</name>
<protein>
    <recommendedName>
        <fullName evidence="11">Outer membrane protein</fullName>
    </recommendedName>
</protein>
<keyword evidence="6" id="KW-0175">Coiled coil</keyword>
<dbReference type="STRING" id="871963.Desdi_3217"/>
<dbReference type="RefSeq" id="WP_015263570.1">
    <property type="nucleotide sequence ID" value="NC_019903.1"/>
</dbReference>
<evidence type="ECO:0000256" key="3">
    <source>
        <dbReference type="ARBA" id="ARBA00022692"/>
    </source>
</evidence>
<keyword evidence="2" id="KW-1134">Transmembrane beta strand</keyword>
<dbReference type="GO" id="GO:0015562">
    <property type="term" value="F:efflux transmembrane transporter activity"/>
    <property type="evidence" value="ECO:0007669"/>
    <property type="project" value="InterPro"/>
</dbReference>
<dbReference type="PANTHER" id="PTHR30026">
    <property type="entry name" value="OUTER MEMBRANE PROTEIN TOLC"/>
    <property type="match status" value="1"/>
</dbReference>
<dbReference type="PANTHER" id="PTHR30026:SF20">
    <property type="entry name" value="OUTER MEMBRANE PROTEIN TOLC"/>
    <property type="match status" value="1"/>
</dbReference>
<dbReference type="Gene3D" id="1.20.1600.10">
    <property type="entry name" value="Outer membrane efflux proteins (OEP)"/>
    <property type="match status" value="2"/>
</dbReference>
<gene>
    <name evidence="9" type="ordered locus">Desdi_3217</name>
</gene>